<evidence type="ECO:0000313" key="3">
    <source>
        <dbReference type="Proteomes" id="UP001302716"/>
    </source>
</evidence>
<keyword evidence="3" id="KW-1185">Reference proteome</keyword>
<dbReference type="Pfam" id="PF13827">
    <property type="entry name" value="DUF4189"/>
    <property type="match status" value="1"/>
</dbReference>
<gene>
    <name evidence="2" type="ORF">NYR97_10145</name>
</gene>
<organism evidence="2 3">
    <name type="scientific">Xanthomonas hydrangeae</name>
    <dbReference type="NCBI Taxonomy" id="2775159"/>
    <lineage>
        <taxon>Bacteria</taxon>
        <taxon>Pseudomonadati</taxon>
        <taxon>Pseudomonadota</taxon>
        <taxon>Gammaproteobacteria</taxon>
        <taxon>Lysobacterales</taxon>
        <taxon>Lysobacteraceae</taxon>
        <taxon>Xanthomonas</taxon>
    </lineage>
</organism>
<protein>
    <submittedName>
        <fullName evidence="2">DUF4189 domain-containing protein</fullName>
    </submittedName>
</protein>
<accession>A0AAU0BJ36</accession>
<sequence>MNSITTYGVTTGKSSKSDAVEDALTRCSSHGETNCRIGLAYKNQCAAVAEPQTNGLPFADGFSAFMGASSVARASMLATEKCRKGNSATPNAQCKVVYTACSEATFEKF</sequence>
<evidence type="ECO:0000313" key="2">
    <source>
        <dbReference type="EMBL" id="WOB51921.1"/>
    </source>
</evidence>
<evidence type="ECO:0000259" key="1">
    <source>
        <dbReference type="Pfam" id="PF13827"/>
    </source>
</evidence>
<dbReference type="EMBL" id="CP103836">
    <property type="protein sequence ID" value="WOB51921.1"/>
    <property type="molecule type" value="Genomic_DNA"/>
</dbReference>
<proteinExistence type="predicted"/>
<reference evidence="2 3" key="1">
    <citation type="submission" date="2022-08" db="EMBL/GenBank/DDBJ databases">
        <title>Whole genome sequencing-based tracing of a 2022 introduction and outbreak of Xanthomonas hortorum pv. pelargonii.</title>
        <authorList>
            <person name="Iruegas-Bocardo F."/>
            <person name="Weisberg A.K."/>
            <person name="Riutta E.R."/>
            <person name="Kilday K."/>
            <person name="Bonkowski J.C."/>
            <person name="Creswell T."/>
            <person name="Daughtrey M.L."/>
            <person name="Rane K."/>
            <person name="Grunwald N.J."/>
            <person name="Chang J.H."/>
            <person name="Putnam M.L."/>
        </authorList>
    </citation>
    <scope>NUCLEOTIDE SEQUENCE [LARGE SCALE GENOMIC DNA]</scope>
    <source>
        <strain evidence="2 3">22-323</strain>
    </source>
</reference>
<dbReference type="Proteomes" id="UP001302716">
    <property type="component" value="Chromosome"/>
</dbReference>
<dbReference type="InterPro" id="IPR025240">
    <property type="entry name" value="DUF4189"/>
</dbReference>
<feature type="domain" description="DUF4189" evidence="1">
    <location>
        <begin position="4"/>
        <end position="101"/>
    </location>
</feature>
<dbReference type="AlphaFoldDB" id="A0AAU0BJ36"/>
<name>A0AAU0BJ36_9XANT</name>